<dbReference type="PANTHER" id="PTHR33495:SF2">
    <property type="entry name" value="ANTI-SIGMA FACTOR ANTAGONIST TM_1081-RELATED"/>
    <property type="match status" value="1"/>
</dbReference>
<feature type="domain" description="STAS" evidence="3">
    <location>
        <begin position="1"/>
        <end position="109"/>
    </location>
</feature>
<evidence type="ECO:0000313" key="5">
    <source>
        <dbReference type="Proteomes" id="UP000886689"/>
    </source>
</evidence>
<dbReference type="InterPro" id="IPR003658">
    <property type="entry name" value="Anti-sigma_ant"/>
</dbReference>
<dbReference type="EMBL" id="JADJUC010000003">
    <property type="protein sequence ID" value="MBK8523390.1"/>
    <property type="molecule type" value="Genomic_DNA"/>
</dbReference>
<evidence type="ECO:0000256" key="2">
    <source>
        <dbReference type="RuleBase" id="RU003749"/>
    </source>
</evidence>
<dbReference type="Proteomes" id="UP000886689">
    <property type="component" value="Unassembled WGS sequence"/>
</dbReference>
<evidence type="ECO:0000259" key="3">
    <source>
        <dbReference type="PROSITE" id="PS50801"/>
    </source>
</evidence>
<gene>
    <name evidence="4" type="ORF">IPL58_04235</name>
</gene>
<dbReference type="AlphaFoldDB" id="A0A9D7JZ26"/>
<evidence type="ECO:0000256" key="1">
    <source>
        <dbReference type="ARBA" id="ARBA00009013"/>
    </source>
</evidence>
<dbReference type="InterPro" id="IPR002645">
    <property type="entry name" value="STAS_dom"/>
</dbReference>
<dbReference type="NCBIfam" id="TIGR00377">
    <property type="entry name" value="ant_ant_sig"/>
    <property type="match status" value="1"/>
</dbReference>
<proteinExistence type="inferred from homology"/>
<dbReference type="PROSITE" id="PS50801">
    <property type="entry name" value="STAS"/>
    <property type="match status" value="1"/>
</dbReference>
<dbReference type="InterPro" id="IPR036513">
    <property type="entry name" value="STAS_dom_sf"/>
</dbReference>
<comment type="caution">
    <text evidence="4">The sequence shown here is derived from an EMBL/GenBank/DDBJ whole genome shotgun (WGS) entry which is preliminary data.</text>
</comment>
<evidence type="ECO:0000313" key="4">
    <source>
        <dbReference type="EMBL" id="MBK8523390.1"/>
    </source>
</evidence>
<reference evidence="4" key="1">
    <citation type="submission" date="2020-10" db="EMBL/GenBank/DDBJ databases">
        <title>Connecting structure to function with the recovery of over 1000 high-quality activated sludge metagenome-assembled genomes encoding full-length rRNA genes using long-read sequencing.</title>
        <authorList>
            <person name="Singleton C.M."/>
            <person name="Petriglieri F."/>
            <person name="Kristensen J.M."/>
            <person name="Kirkegaard R.H."/>
            <person name="Michaelsen T.Y."/>
            <person name="Andersen M.H."/>
            <person name="Karst S.M."/>
            <person name="Dueholm M.S."/>
            <person name="Nielsen P.H."/>
            <person name="Albertsen M."/>
        </authorList>
    </citation>
    <scope>NUCLEOTIDE SEQUENCE</scope>
    <source>
        <strain evidence="4">Hirt_18-Q3-R61-65_BATAC.395</strain>
    </source>
</reference>
<dbReference type="PANTHER" id="PTHR33495">
    <property type="entry name" value="ANTI-SIGMA FACTOR ANTAGONIST TM_1081-RELATED-RELATED"/>
    <property type="match status" value="1"/>
</dbReference>
<sequence>MEISIREVAPFRIVSLSGDVDLHSSPQARQAILDAIKQKLPLLVELEAVRYMDSSGVASLVEGYQAARKQGTEFGLAAVATPVMNVLKLARLDRVFPIHASVEARLTRDA</sequence>
<accession>A0A9D7JZ26</accession>
<dbReference type="GO" id="GO:0043856">
    <property type="term" value="F:anti-sigma factor antagonist activity"/>
    <property type="evidence" value="ECO:0007669"/>
    <property type="project" value="InterPro"/>
</dbReference>
<dbReference type="SUPFAM" id="SSF52091">
    <property type="entry name" value="SpoIIaa-like"/>
    <property type="match status" value="1"/>
</dbReference>
<protein>
    <recommendedName>
        <fullName evidence="2">Anti-sigma factor antagonist</fullName>
    </recommendedName>
</protein>
<dbReference type="CDD" id="cd07043">
    <property type="entry name" value="STAS_anti-anti-sigma_factors"/>
    <property type="match status" value="1"/>
</dbReference>
<organism evidence="4 5">
    <name type="scientific">Candidatus Proximibacter danicus</name>
    <dbReference type="NCBI Taxonomy" id="2954365"/>
    <lineage>
        <taxon>Bacteria</taxon>
        <taxon>Pseudomonadati</taxon>
        <taxon>Pseudomonadota</taxon>
        <taxon>Betaproteobacteria</taxon>
        <taxon>Candidatus Proximibacter</taxon>
    </lineage>
</organism>
<dbReference type="Gene3D" id="3.30.750.24">
    <property type="entry name" value="STAS domain"/>
    <property type="match status" value="1"/>
</dbReference>
<comment type="similarity">
    <text evidence="1 2">Belongs to the anti-sigma-factor antagonist family.</text>
</comment>
<name>A0A9D7JZ26_9PROT</name>
<dbReference type="Pfam" id="PF01740">
    <property type="entry name" value="STAS"/>
    <property type="match status" value="1"/>
</dbReference>